<reference evidence="1 2" key="1">
    <citation type="submission" date="2016-07" db="EMBL/GenBank/DDBJ databases">
        <title>Draft Genome Sequence of Methylobrevis pamukkalensis PK2.</title>
        <authorList>
            <person name="Vasilenko O.V."/>
            <person name="Doronina N.V."/>
            <person name="Shmareva M.N."/>
            <person name="Tarlachkov S.V."/>
            <person name="Mustakhimov I."/>
            <person name="Trotsenko Y.A."/>
        </authorList>
    </citation>
    <scope>NUCLEOTIDE SEQUENCE [LARGE SCALE GENOMIC DNA]</scope>
    <source>
        <strain evidence="1 2">PK2</strain>
    </source>
</reference>
<evidence type="ECO:0000313" key="2">
    <source>
        <dbReference type="Proteomes" id="UP000094622"/>
    </source>
</evidence>
<evidence type="ECO:0000313" key="1">
    <source>
        <dbReference type="EMBL" id="ODN70490.1"/>
    </source>
</evidence>
<evidence type="ECO:0008006" key="3">
    <source>
        <dbReference type="Google" id="ProtNLM"/>
    </source>
</evidence>
<organism evidence="1 2">
    <name type="scientific">Methylobrevis pamukkalensis</name>
    <dbReference type="NCBI Taxonomy" id="1439726"/>
    <lineage>
        <taxon>Bacteria</taxon>
        <taxon>Pseudomonadati</taxon>
        <taxon>Pseudomonadota</taxon>
        <taxon>Alphaproteobacteria</taxon>
        <taxon>Hyphomicrobiales</taxon>
        <taxon>Pleomorphomonadaceae</taxon>
        <taxon>Methylobrevis</taxon>
    </lineage>
</organism>
<dbReference type="SUPFAM" id="SSF158682">
    <property type="entry name" value="TerB-like"/>
    <property type="match status" value="1"/>
</dbReference>
<dbReference type="CDD" id="cd07176">
    <property type="entry name" value="terB"/>
    <property type="match status" value="1"/>
</dbReference>
<accession>A0A1E3H2G4</accession>
<dbReference type="Proteomes" id="UP000094622">
    <property type="component" value="Unassembled WGS sequence"/>
</dbReference>
<name>A0A1E3H2G4_9HYPH</name>
<dbReference type="EMBL" id="MCRJ01000048">
    <property type="protein sequence ID" value="ODN70490.1"/>
    <property type="molecule type" value="Genomic_DNA"/>
</dbReference>
<dbReference type="AlphaFoldDB" id="A0A1E3H2G4"/>
<keyword evidence="2" id="KW-1185">Reference proteome</keyword>
<dbReference type="InterPro" id="IPR029024">
    <property type="entry name" value="TerB-like"/>
</dbReference>
<protein>
    <recommendedName>
        <fullName evidence="3">Tellurite resistance protein TerB</fullName>
    </recommendedName>
</protein>
<dbReference type="RefSeq" id="WP_069306863.1">
    <property type="nucleotide sequence ID" value="NZ_MCRJ01000048.1"/>
</dbReference>
<dbReference type="OrthoDB" id="8448017at2"/>
<sequence>MKTPLTVHEALIYAMVTTSAADHRMKPAEFAKLRALVDLLPVFSGFAGDTMTVANACIETLDRDHGLDTILEAIDLSLPAALKETAYALAVDIAAADVEVPQEELVFLQMMEDRFLIDKLVVAAIERSARIRFRRRPA</sequence>
<dbReference type="Gene3D" id="1.10.3680.10">
    <property type="entry name" value="TerB-like"/>
    <property type="match status" value="1"/>
</dbReference>
<comment type="caution">
    <text evidence="1">The sequence shown here is derived from an EMBL/GenBank/DDBJ whole genome shotgun (WGS) entry which is preliminary data.</text>
</comment>
<gene>
    <name evidence="1" type="ORF">A6302_02166</name>
</gene>
<proteinExistence type="predicted"/>